<evidence type="ECO:0000313" key="1">
    <source>
        <dbReference type="EMBL" id="KAJ1935663.1"/>
    </source>
</evidence>
<proteinExistence type="predicted"/>
<name>A0ACC1J324_9FUNG</name>
<dbReference type="EMBL" id="JANBPW010004164">
    <property type="protein sequence ID" value="KAJ1935663.1"/>
    <property type="molecule type" value="Genomic_DNA"/>
</dbReference>
<dbReference type="Proteomes" id="UP001150603">
    <property type="component" value="Unassembled WGS sequence"/>
</dbReference>
<sequence length="380" mass="41533">FYAPWCGHCQSLEPEYIRAAKNTVGSAKFFAVNCDEDANKPLCGEYNIQGFPTIKVFSGKRTKKGRLRNAPYNGERTAAALASHARNAVPNLSKYVTGEELAGAVQGAGGPSAVLLSERKKVGSLWKGLSALFAGKIAFWQVPAASPELMATYGVKSLPAILVFSDPDTFEVFPDKPQWSPRSKFPAVAKWIRQTMAGKKSRPILGSVEEITSQQDLERLCIAPADASPVPMVCVIGVVPLEPEYEESREDHALAIKQLTSVLNSQNLVSQHAQEADDDDEEEGKEGDVGLPPLRVSWVNALSPVGMRLRQMFGLSDDLPVVFAVDPRKSASALYRGAFDYAEIQQWAEAAATGVGMRRFLFDFDVSEPKQSKERPKDEL</sequence>
<feature type="non-terminal residue" evidence="1">
    <location>
        <position position="1"/>
    </location>
</feature>
<reference evidence="1" key="1">
    <citation type="submission" date="2022-07" db="EMBL/GenBank/DDBJ databases">
        <title>Phylogenomic reconstructions and comparative analyses of Kickxellomycotina fungi.</title>
        <authorList>
            <person name="Reynolds N.K."/>
            <person name="Stajich J.E."/>
            <person name="Barry K."/>
            <person name="Grigoriev I.V."/>
            <person name="Crous P."/>
            <person name="Smith M.E."/>
        </authorList>
    </citation>
    <scope>NUCLEOTIDE SEQUENCE</scope>
    <source>
        <strain evidence="1">NRRL 5244</strain>
    </source>
</reference>
<organism evidence="1 2">
    <name type="scientific">Linderina macrospora</name>
    <dbReference type="NCBI Taxonomy" id="4868"/>
    <lineage>
        <taxon>Eukaryota</taxon>
        <taxon>Fungi</taxon>
        <taxon>Fungi incertae sedis</taxon>
        <taxon>Zoopagomycota</taxon>
        <taxon>Kickxellomycotina</taxon>
        <taxon>Kickxellomycetes</taxon>
        <taxon>Kickxellales</taxon>
        <taxon>Kickxellaceae</taxon>
        <taxon>Linderina</taxon>
    </lineage>
</organism>
<comment type="caution">
    <text evidence="1">The sequence shown here is derived from an EMBL/GenBank/DDBJ whole genome shotgun (WGS) entry which is preliminary data.</text>
</comment>
<evidence type="ECO:0000313" key="2">
    <source>
        <dbReference type="Proteomes" id="UP001150603"/>
    </source>
</evidence>
<keyword evidence="2" id="KW-1185">Reference proteome</keyword>
<accession>A0ACC1J324</accession>
<protein>
    <submittedName>
        <fullName evidence="1">Uncharacterized protein</fullName>
    </submittedName>
</protein>
<gene>
    <name evidence="1" type="ORF">FBU59_005314</name>
</gene>